<sequence length="677" mass="78221">MILMRAILSEVHSHGNQQSLTLELIDVPFVVNDLAMIFMENNAKASRLVPIKRREHHHVVDVTIAVPAFIFEQDNQREFSWAMYLTFNVDTKHYLLEVESEYVSDRHQLTLDSYFQFNADSQNHALFEIHTGQNPDEFVVNSINLTKDGLTVTGLNTINDQPLENQCLLLENAATATVTEYEIATELLRGLFSVTVPIADLTAAGPYNLYVEYDYHSQHVRQRLVLDRELTGQSGAQALPSGRIGRLERVADGRLQVQTDAPVSLKRKVVALGSKAERVKAGLHQLHEKLSNRYMRWLFKQGHRPFAATTIIFESFGGRQISDSPLAIYQMFKQLYPGFHFVWSVERELVPYCKANHIAYVVRRTARWARTLEKAQYWISNARFPAWVKKPKYVTYIQTWHGTPLKKLGLDIENVMMPGTTTEAYHRNFVQEANRWDALVSPNDYSTQIFRSAFGFNNQILKVGYPRNDELINATPVDITALKQKLKIPLDKKVVMYAPTYRDNQFVEKGKYTFELPFSLADFKQRFGEDTVLILRMHYLISNALDVSEYSDFVYDLSSYPNISDLYLVSDLLITDYSSVFFDYAYLKRPILFYPYDYQLYQGELRGFYLDYEHDLPGTIAHNEAELLVNIRNGLRQPDMSQNAKFQAFYERFCAIDDGQAAIKVVRYVMHQIEANQ</sequence>
<reference evidence="7 8" key="1">
    <citation type="journal article" date="2015" name="Genome Announc.">
        <title>Expanding the biotechnology potential of lactobacilli through comparative genomics of 213 strains and associated genera.</title>
        <authorList>
            <person name="Sun Z."/>
            <person name="Harris H.M."/>
            <person name="McCann A."/>
            <person name="Guo C."/>
            <person name="Argimon S."/>
            <person name="Zhang W."/>
            <person name="Yang X."/>
            <person name="Jeffery I.B."/>
            <person name="Cooney J.C."/>
            <person name="Kagawa T.F."/>
            <person name="Liu W."/>
            <person name="Song Y."/>
            <person name="Salvetti E."/>
            <person name="Wrobel A."/>
            <person name="Rasinkangas P."/>
            <person name="Parkhill J."/>
            <person name="Rea M.C."/>
            <person name="O'Sullivan O."/>
            <person name="Ritari J."/>
            <person name="Douillard F.P."/>
            <person name="Paul Ross R."/>
            <person name="Yang R."/>
            <person name="Briner A.E."/>
            <person name="Felis G.E."/>
            <person name="de Vos W.M."/>
            <person name="Barrangou R."/>
            <person name="Klaenhammer T.R."/>
            <person name="Caufield P.W."/>
            <person name="Cui Y."/>
            <person name="Zhang H."/>
            <person name="O'Toole P.W."/>
        </authorList>
    </citation>
    <scope>NUCLEOTIDE SEQUENCE [LARGE SCALE GENOMIC DNA]</scope>
    <source>
        <strain evidence="7 8">LMG 26013</strain>
    </source>
</reference>
<comment type="subcellular location">
    <subcellularLocation>
        <location evidence="1">Cell membrane</location>
        <topology evidence="1">Peripheral membrane protein</topology>
    </subcellularLocation>
</comment>
<dbReference type="Pfam" id="PF04464">
    <property type="entry name" value="Glyphos_transf"/>
    <property type="match status" value="1"/>
</dbReference>
<dbReference type="GO" id="GO:0005886">
    <property type="term" value="C:plasma membrane"/>
    <property type="evidence" value="ECO:0007669"/>
    <property type="project" value="UniProtKB-SubCell"/>
</dbReference>
<keyword evidence="4 7" id="KW-0808">Transferase</keyword>
<evidence type="ECO:0000313" key="7">
    <source>
        <dbReference type="EMBL" id="KRO09040.1"/>
    </source>
</evidence>
<dbReference type="EMBL" id="JQCL01000074">
    <property type="protein sequence ID" value="KRO09040.1"/>
    <property type="molecule type" value="Genomic_DNA"/>
</dbReference>
<proteinExistence type="inferred from homology"/>
<dbReference type="GO" id="GO:0019350">
    <property type="term" value="P:teichoic acid biosynthetic process"/>
    <property type="evidence" value="ECO:0007669"/>
    <property type="project" value="UniProtKB-KW"/>
</dbReference>
<evidence type="ECO:0000256" key="6">
    <source>
        <dbReference type="ARBA" id="ARBA00023136"/>
    </source>
</evidence>
<dbReference type="InterPro" id="IPR051612">
    <property type="entry name" value="Teichoic_Acid_Biosynth"/>
</dbReference>
<dbReference type="GO" id="GO:0047355">
    <property type="term" value="F:CDP-glycerol glycerophosphotransferase activity"/>
    <property type="evidence" value="ECO:0007669"/>
    <property type="project" value="InterPro"/>
</dbReference>
<dbReference type="SUPFAM" id="SSF53756">
    <property type="entry name" value="UDP-Glycosyltransferase/glycogen phosphorylase"/>
    <property type="match status" value="1"/>
</dbReference>
<dbReference type="Gene3D" id="3.40.50.11820">
    <property type="match status" value="1"/>
</dbReference>
<organism evidence="7 8">
    <name type="scientific">Lactiplantibacillus xiangfangensis</name>
    <dbReference type="NCBI Taxonomy" id="942150"/>
    <lineage>
        <taxon>Bacteria</taxon>
        <taxon>Bacillati</taxon>
        <taxon>Bacillota</taxon>
        <taxon>Bacilli</taxon>
        <taxon>Lactobacillales</taxon>
        <taxon>Lactobacillaceae</taxon>
        <taxon>Lactiplantibacillus</taxon>
    </lineage>
</organism>
<keyword evidence="6" id="KW-0472">Membrane</keyword>
<keyword evidence="8" id="KW-1185">Reference proteome</keyword>
<keyword evidence="5" id="KW-0777">Teichoic acid biosynthesis</keyword>
<gene>
    <name evidence="7" type="ORF">IV64_GL000167</name>
</gene>
<keyword evidence="3" id="KW-1003">Cell membrane</keyword>
<comment type="caution">
    <text evidence="7">The sequence shown here is derived from an EMBL/GenBank/DDBJ whole genome shotgun (WGS) entry which is preliminary data.</text>
</comment>
<dbReference type="AlphaFoldDB" id="A0A0R2MAI2"/>
<evidence type="ECO:0000256" key="2">
    <source>
        <dbReference type="ARBA" id="ARBA00010488"/>
    </source>
</evidence>
<dbReference type="PANTHER" id="PTHR37316">
    <property type="entry name" value="TEICHOIC ACID GLYCEROL-PHOSPHATE PRIMASE"/>
    <property type="match status" value="1"/>
</dbReference>
<dbReference type="PATRIC" id="fig|942150.3.peg.174"/>
<evidence type="ECO:0000256" key="3">
    <source>
        <dbReference type="ARBA" id="ARBA00022475"/>
    </source>
</evidence>
<name>A0A0R2MAI2_9LACO</name>
<dbReference type="Proteomes" id="UP000051783">
    <property type="component" value="Unassembled WGS sequence"/>
</dbReference>
<dbReference type="STRING" id="942150.IV64_GL000167"/>
<evidence type="ECO:0000256" key="5">
    <source>
        <dbReference type="ARBA" id="ARBA00022944"/>
    </source>
</evidence>
<dbReference type="InterPro" id="IPR043148">
    <property type="entry name" value="TagF_C"/>
</dbReference>
<dbReference type="PANTHER" id="PTHR37316:SF3">
    <property type="entry name" value="TEICHOIC ACID GLYCEROL-PHOSPHATE TRANSFERASE"/>
    <property type="match status" value="1"/>
</dbReference>
<protein>
    <submittedName>
        <fullName evidence="7">CDP-glycerol glycerophosphotransferase</fullName>
    </submittedName>
</protein>
<evidence type="ECO:0000256" key="1">
    <source>
        <dbReference type="ARBA" id="ARBA00004202"/>
    </source>
</evidence>
<evidence type="ECO:0000256" key="4">
    <source>
        <dbReference type="ARBA" id="ARBA00022679"/>
    </source>
</evidence>
<dbReference type="InterPro" id="IPR007554">
    <property type="entry name" value="Glycerophosphate_synth"/>
</dbReference>
<accession>A0A0R2MAI2</accession>
<evidence type="ECO:0000313" key="8">
    <source>
        <dbReference type="Proteomes" id="UP000051783"/>
    </source>
</evidence>
<comment type="similarity">
    <text evidence="2">Belongs to the CDP-glycerol glycerophosphotransferase family.</text>
</comment>
<dbReference type="Gene3D" id="3.40.50.12580">
    <property type="match status" value="1"/>
</dbReference>
<dbReference type="InterPro" id="IPR043149">
    <property type="entry name" value="TagF_N"/>
</dbReference>